<protein>
    <submittedName>
        <fullName evidence="2">3-beta hydroxysteroid dehydrogenase/isomerase domain protein</fullName>
    </submittedName>
</protein>
<sequence length="204" mass="23626">MTKRKIVIAGGTGFVGQGIIKCLDTNQYDIHSLSRHPFKGEHKEVHYHVIDLKDTRQLEKILDGADWVIDAIGILFANPRKNQTYQKNSIEPAKALINGVQKDQKTKFLFISANTAPFFLKDYIKAKREVERYGFEQLKNRQHVVYPGLIYDKDRREIFYLGKAISLFSSVNFVTKCRVIQRKDFALEVKSILEEKSSYLENKI</sequence>
<proteinExistence type="predicted"/>
<dbReference type="GO" id="GO:0016853">
    <property type="term" value="F:isomerase activity"/>
    <property type="evidence" value="ECO:0007669"/>
    <property type="project" value="UniProtKB-KW"/>
</dbReference>
<keyword evidence="3" id="KW-1185">Reference proteome</keyword>
<evidence type="ECO:0000259" key="1">
    <source>
        <dbReference type="Pfam" id="PF01370"/>
    </source>
</evidence>
<feature type="domain" description="NAD-dependent epimerase/dehydratase" evidence="1">
    <location>
        <begin position="6"/>
        <end position="114"/>
    </location>
</feature>
<dbReference type="InterPro" id="IPR036291">
    <property type="entry name" value="NAD(P)-bd_dom_sf"/>
</dbReference>
<dbReference type="AlphaFoldDB" id="G5KEB4"/>
<reference evidence="2 3" key="1">
    <citation type="journal article" date="2014" name="Int. J. Syst. Evol. Microbiol.">
        <title>Phylogenomics and the dynamic genome evolution of the genus Streptococcus.</title>
        <authorList>
            <consortium name="The Broad Institute Genome Sequencing Platform"/>
            <person name="Richards V.P."/>
            <person name="Palmer S.R."/>
            <person name="Pavinski Bitar P.D."/>
            <person name="Qin X."/>
            <person name="Weinstock G.M."/>
            <person name="Highlander S.K."/>
            <person name="Town C.D."/>
            <person name="Burne R.A."/>
            <person name="Stanhope M.J."/>
        </authorList>
    </citation>
    <scope>NUCLEOTIDE SEQUENCE [LARGE SCALE GENOMIC DNA]</scope>
    <source>
        <strain evidence="2 3">2285-97</strain>
    </source>
</reference>
<dbReference type="PANTHER" id="PTHR12126">
    <property type="entry name" value="NADH-UBIQUINONE OXIDOREDUCTASE 39 KDA SUBUNIT-RELATED"/>
    <property type="match status" value="1"/>
</dbReference>
<name>G5KEB4_9STRE</name>
<gene>
    <name evidence="2" type="ORF">STRUR_2052</name>
</gene>
<evidence type="ECO:0000313" key="3">
    <source>
        <dbReference type="Proteomes" id="UP000005388"/>
    </source>
</evidence>
<dbReference type="InterPro" id="IPR001509">
    <property type="entry name" value="Epimerase_deHydtase"/>
</dbReference>
<dbReference type="GO" id="GO:0044877">
    <property type="term" value="F:protein-containing complex binding"/>
    <property type="evidence" value="ECO:0007669"/>
    <property type="project" value="TreeGrafter"/>
</dbReference>
<dbReference type="EMBL" id="AEUZ02000001">
    <property type="protein sequence ID" value="EHJ56096.1"/>
    <property type="molecule type" value="Genomic_DNA"/>
</dbReference>
<dbReference type="STRING" id="764291.STRUR_2052"/>
<organism evidence="2 3">
    <name type="scientific">Streptococcus urinalis 2285-97</name>
    <dbReference type="NCBI Taxonomy" id="764291"/>
    <lineage>
        <taxon>Bacteria</taxon>
        <taxon>Bacillati</taxon>
        <taxon>Bacillota</taxon>
        <taxon>Bacilli</taxon>
        <taxon>Lactobacillales</taxon>
        <taxon>Streptococcaceae</taxon>
        <taxon>Streptococcus</taxon>
    </lineage>
</organism>
<dbReference type="SUPFAM" id="SSF51735">
    <property type="entry name" value="NAD(P)-binding Rossmann-fold domains"/>
    <property type="match status" value="1"/>
</dbReference>
<dbReference type="PANTHER" id="PTHR12126:SF16">
    <property type="entry name" value="MIOREX COMPLEX COMPONENT 2"/>
    <property type="match status" value="1"/>
</dbReference>
<evidence type="ECO:0000313" key="2">
    <source>
        <dbReference type="EMBL" id="EHJ56096.1"/>
    </source>
</evidence>
<dbReference type="Gene3D" id="3.40.50.720">
    <property type="entry name" value="NAD(P)-binding Rossmann-like Domain"/>
    <property type="match status" value="1"/>
</dbReference>
<dbReference type="RefSeq" id="WP_006738867.1">
    <property type="nucleotide sequence ID" value="NZ_AEUZ02000001.1"/>
</dbReference>
<dbReference type="Proteomes" id="UP000005388">
    <property type="component" value="Unassembled WGS sequence"/>
</dbReference>
<dbReference type="Pfam" id="PF01370">
    <property type="entry name" value="Epimerase"/>
    <property type="match status" value="1"/>
</dbReference>
<dbReference type="InterPro" id="IPR051207">
    <property type="entry name" value="ComplexI_NDUFA9_subunit"/>
</dbReference>
<dbReference type="eggNOG" id="COG0702">
    <property type="taxonomic scope" value="Bacteria"/>
</dbReference>
<accession>G5KEB4</accession>
<comment type="caution">
    <text evidence="2">The sequence shown here is derived from an EMBL/GenBank/DDBJ whole genome shotgun (WGS) entry which is preliminary data.</text>
</comment>